<keyword evidence="7 9" id="KW-0482">Metalloprotease</keyword>
<dbReference type="GO" id="GO:0008270">
    <property type="term" value="F:zinc ion binding"/>
    <property type="evidence" value="ECO:0007669"/>
    <property type="project" value="UniProtKB-UniRule"/>
</dbReference>
<keyword evidence="6 9" id="KW-0224">Dipeptidase</keyword>
<feature type="binding site" evidence="9">
    <location>
        <position position="214"/>
    </location>
    <ligand>
        <name>Zn(2+)</name>
        <dbReference type="ChEBI" id="CHEBI:29105"/>
        <note>catalytic</note>
    </ligand>
</feature>
<keyword evidence="2 9" id="KW-0645">Protease</keyword>
<evidence type="ECO:0000256" key="3">
    <source>
        <dbReference type="ARBA" id="ARBA00022723"/>
    </source>
</evidence>
<evidence type="ECO:0000256" key="1">
    <source>
        <dbReference type="ARBA" id="ARBA00001362"/>
    </source>
</evidence>
<dbReference type="InterPro" id="IPR000755">
    <property type="entry name" value="A_A_dipeptidase"/>
</dbReference>
<name>A0AAT9G9P2_9RICK</name>
<dbReference type="HAMAP" id="MF_01924">
    <property type="entry name" value="A_A_dipeptidase"/>
    <property type="match status" value="1"/>
</dbReference>
<evidence type="ECO:0000313" key="11">
    <source>
        <dbReference type="EMBL" id="BFD46534.1"/>
    </source>
</evidence>
<dbReference type="GO" id="GO:0160237">
    <property type="term" value="F:D-Ala-D-Ala dipeptidase activity"/>
    <property type="evidence" value="ECO:0007669"/>
    <property type="project" value="UniProtKB-EC"/>
</dbReference>
<organism evidence="11">
    <name type="scientific">Candidatus Tisiphia endosymbiont of Sergentomyia squamirostris</name>
    <dbReference type="NCBI Taxonomy" id="3113639"/>
    <lineage>
        <taxon>Bacteria</taxon>
        <taxon>Pseudomonadati</taxon>
        <taxon>Pseudomonadota</taxon>
        <taxon>Alphaproteobacteria</taxon>
        <taxon>Rickettsiales</taxon>
        <taxon>Rickettsiaceae</taxon>
        <taxon>Rickettsieae</taxon>
        <taxon>Candidatus Tisiphia</taxon>
    </lineage>
</organism>
<dbReference type="InterPro" id="IPR009045">
    <property type="entry name" value="Zn_M74/Hedgehog-like"/>
</dbReference>
<dbReference type="EMBL" id="AP029170">
    <property type="protein sequence ID" value="BFD46534.1"/>
    <property type="molecule type" value="Genomic_DNA"/>
</dbReference>
<evidence type="ECO:0000256" key="5">
    <source>
        <dbReference type="ARBA" id="ARBA00022833"/>
    </source>
</evidence>
<evidence type="ECO:0000256" key="4">
    <source>
        <dbReference type="ARBA" id="ARBA00022801"/>
    </source>
</evidence>
<dbReference type="PANTHER" id="PTHR43126">
    <property type="entry name" value="D-ALANYL-D-ALANINE DIPEPTIDASE"/>
    <property type="match status" value="1"/>
</dbReference>
<evidence type="ECO:0000256" key="6">
    <source>
        <dbReference type="ARBA" id="ARBA00022997"/>
    </source>
</evidence>
<dbReference type="Gene3D" id="3.30.1380.10">
    <property type="match status" value="1"/>
</dbReference>
<evidence type="ECO:0000256" key="8">
    <source>
        <dbReference type="ARBA" id="ARBA00023316"/>
    </source>
</evidence>
<dbReference type="PANTHER" id="PTHR43126:SF1">
    <property type="entry name" value="D-ALANYL-D-ALANINE DIPEPTIDASE"/>
    <property type="match status" value="1"/>
</dbReference>
<dbReference type="Pfam" id="PF01427">
    <property type="entry name" value="Peptidase_M15"/>
    <property type="match status" value="2"/>
</dbReference>
<accession>A0AAT9G9P2</accession>
<evidence type="ECO:0000256" key="2">
    <source>
        <dbReference type="ARBA" id="ARBA00022670"/>
    </source>
</evidence>
<dbReference type="GO" id="GO:0008237">
    <property type="term" value="F:metallopeptidase activity"/>
    <property type="evidence" value="ECO:0007669"/>
    <property type="project" value="UniProtKB-KW"/>
</dbReference>
<dbReference type="SUPFAM" id="SSF55166">
    <property type="entry name" value="Hedgehog/DD-peptidase"/>
    <property type="match status" value="1"/>
</dbReference>
<reference evidence="11" key="1">
    <citation type="submission" date="2024-01" db="EMBL/GenBank/DDBJ databases">
        <title>Sequencing the genomes of a sandfly, Sergentomyia squamirostris, and its two endosymbionts.</title>
        <authorList>
            <person name="Itokawa K."/>
            <person name="Sanjoba C."/>
        </authorList>
    </citation>
    <scope>NUCLEOTIDE SEQUENCE</scope>
    <source>
        <strain evidence="11">RiSSQ</strain>
    </source>
</reference>
<feature type="active site" description="Proton donor/acceptor" evidence="9">
    <location>
        <position position="211"/>
    </location>
</feature>
<dbReference type="GO" id="GO:0071555">
    <property type="term" value="P:cell wall organization"/>
    <property type="evidence" value="ECO:0007669"/>
    <property type="project" value="UniProtKB-KW"/>
</dbReference>
<keyword evidence="4 9" id="KW-0378">Hydrolase</keyword>
<sequence>MLNKTTNLPEGFVYLDQIDPTIIQQMMYYDTRNFVGKQIDGYKANRAILTKEAATALKNLQQDIKNDNYSLVIYDAYRPNKAVQHFVRWGEDVADQKMKDSYYPYINKAEIFQLGYVAKRSPHSRGSTVDLTMIELGKQLNPSPKMIKRPLKDGRIIPYFDDNTVDMYSSVDLMDIVSSHDSKLIDELYLQNRNYLREKMKKHNFKEYSVEWWHYTLQDEPYKDKYFDFDVK</sequence>
<dbReference type="CDD" id="cd14817">
    <property type="entry name" value="D-Ala-D-Ala_dipeptidase_VanX"/>
    <property type="match status" value="1"/>
</dbReference>
<evidence type="ECO:0000256" key="10">
    <source>
        <dbReference type="PIRNR" id="PIRNR026671"/>
    </source>
</evidence>
<dbReference type="EC" id="3.4.13.22" evidence="9 10"/>
<feature type="binding site" evidence="9">
    <location>
        <position position="123"/>
    </location>
    <ligand>
        <name>Zn(2+)</name>
        <dbReference type="ChEBI" id="CHEBI:29105"/>
        <note>catalytic</note>
    </ligand>
</feature>
<evidence type="ECO:0000256" key="7">
    <source>
        <dbReference type="ARBA" id="ARBA00023049"/>
    </source>
</evidence>
<keyword evidence="5 9" id="KW-0862">Zinc</keyword>
<dbReference type="PIRSF" id="PIRSF026671">
    <property type="entry name" value="AA_dipeptidase"/>
    <property type="match status" value="1"/>
</dbReference>
<comment type="catalytic activity">
    <reaction evidence="1 9 10">
        <text>D-alanyl-D-alanine + H2O = 2 D-alanine</text>
        <dbReference type="Rhea" id="RHEA:20661"/>
        <dbReference type="ChEBI" id="CHEBI:15377"/>
        <dbReference type="ChEBI" id="CHEBI:57416"/>
        <dbReference type="ChEBI" id="CHEBI:57822"/>
        <dbReference type="EC" id="3.4.13.22"/>
    </reaction>
</comment>
<proteinExistence type="inferred from homology"/>
<comment type="cofactor">
    <cofactor evidence="9">
        <name>Zn(2+)</name>
        <dbReference type="ChEBI" id="CHEBI:29105"/>
    </cofactor>
    <text evidence="9">Binds 1 zinc ion per subunit.</text>
</comment>
<gene>
    <name evidence="9" type="primary">ddpX</name>
    <name evidence="11" type="ORF">DMENIID0002_11800</name>
</gene>
<feature type="site" description="Transition state stabilizer" evidence="9">
    <location>
        <position position="78"/>
    </location>
</feature>
<dbReference type="GO" id="GO:0006508">
    <property type="term" value="P:proteolysis"/>
    <property type="evidence" value="ECO:0007669"/>
    <property type="project" value="UniProtKB-KW"/>
</dbReference>
<comment type="similarity">
    <text evidence="9 10">Belongs to the peptidase M15D family.</text>
</comment>
<feature type="binding site" evidence="9">
    <location>
        <position position="130"/>
    </location>
    <ligand>
        <name>Zn(2+)</name>
        <dbReference type="ChEBI" id="CHEBI:29105"/>
        <note>catalytic</note>
    </ligand>
</feature>
<keyword evidence="3 9" id="KW-0479">Metal-binding</keyword>
<comment type="function">
    <text evidence="9 10">Catalyzes hydrolysis of the D-alanyl-D-alanine dipeptide.</text>
</comment>
<dbReference type="AlphaFoldDB" id="A0AAT9G9P2"/>
<evidence type="ECO:0000256" key="9">
    <source>
        <dbReference type="HAMAP-Rule" id="MF_01924"/>
    </source>
</evidence>
<keyword evidence="8 10" id="KW-0961">Cell wall biogenesis/degradation</keyword>
<protein>
    <recommendedName>
        <fullName evidence="9 10">D-alanyl-D-alanine dipeptidase</fullName>
        <shortName evidence="9 10">D-Ala-D-Ala dipeptidase</shortName>
        <ecNumber evidence="9 10">3.4.13.22</ecNumber>
    </recommendedName>
</protein>